<accession>A0A939ENN7</accession>
<sequence length="408" mass="47580">MPAPSPSRPQVSNEQARRLFLDRHGLSRPPNKESSVSARLQSTIQNLGFVQIDSINTVARAHHMILRSRLGTYRENQLKRLYEKDRQLFEQWTHDASFIPMEFFPHWKHKFTRDKERLSGRWERWQQHDFQQKFQDVLHQIAQHGPATSGDVGKDEPRSKGGWWEWHPSKTALEFLWRTGALSVTGRDGFKKVYDLTENVVPDHILTRKPELEETIAFACQMALDRLGFATSGELAAFLDLITPNEAKTWALAAEARGEIQAVDILDCDGRSRTSYMRPLTLQTMETLPNPPGKVRILSPFDPMLRDRKRAMRLFDFDYKIEVFVPEPLRTYGYYVFPVLEGSRMIGRIDMRANRKDGSLNVIAYWPERGIRASKARDLSLEKELYRLARFCQLTTLSFEKDWQRETR</sequence>
<dbReference type="PANTHER" id="PTHR30528:SF0">
    <property type="entry name" value="CYTOPLASMIC PROTEIN"/>
    <property type="match status" value="1"/>
</dbReference>
<keyword evidence="2" id="KW-1185">Reference proteome</keyword>
<proteinExistence type="predicted"/>
<dbReference type="RefSeq" id="WP_206941284.1">
    <property type="nucleotide sequence ID" value="NZ_JAFLNF010000005.1"/>
</dbReference>
<evidence type="ECO:0000313" key="1">
    <source>
        <dbReference type="EMBL" id="MBO0346090.1"/>
    </source>
</evidence>
<dbReference type="EMBL" id="JAFLNF010000005">
    <property type="protein sequence ID" value="MBO0346090.1"/>
    <property type="molecule type" value="Genomic_DNA"/>
</dbReference>
<dbReference type="InterPro" id="IPR009351">
    <property type="entry name" value="AlkZ-like"/>
</dbReference>
<dbReference type="Proteomes" id="UP000664779">
    <property type="component" value="Unassembled WGS sequence"/>
</dbReference>
<gene>
    <name evidence="1" type="ORF">J0X15_12730</name>
</gene>
<name>A0A939ENN7_9HYPH</name>
<evidence type="ECO:0000313" key="2">
    <source>
        <dbReference type="Proteomes" id="UP000664779"/>
    </source>
</evidence>
<comment type="caution">
    <text evidence="1">The sequence shown here is derived from an EMBL/GenBank/DDBJ whole genome shotgun (WGS) entry which is preliminary data.</text>
</comment>
<reference evidence="1" key="1">
    <citation type="submission" date="2021-03" db="EMBL/GenBank/DDBJ databases">
        <title>Roseibium sp. CAU 1637 isolated from Incheon.</title>
        <authorList>
            <person name="Kim W."/>
        </authorList>
    </citation>
    <scope>NUCLEOTIDE SEQUENCE</scope>
    <source>
        <strain evidence="1">CAU 1637</strain>
    </source>
</reference>
<organism evidence="1 2">
    <name type="scientific">Roseibium limicola</name>
    <dbReference type="NCBI Taxonomy" id="2816037"/>
    <lineage>
        <taxon>Bacteria</taxon>
        <taxon>Pseudomonadati</taxon>
        <taxon>Pseudomonadota</taxon>
        <taxon>Alphaproteobacteria</taxon>
        <taxon>Hyphomicrobiales</taxon>
        <taxon>Stappiaceae</taxon>
        <taxon>Roseibium</taxon>
    </lineage>
</organism>
<protein>
    <submittedName>
        <fullName evidence="1">YcaQ family DNA glycosylase</fullName>
    </submittedName>
</protein>
<dbReference type="Pfam" id="PF06224">
    <property type="entry name" value="AlkZ-like"/>
    <property type="match status" value="1"/>
</dbReference>
<dbReference type="PANTHER" id="PTHR30528">
    <property type="entry name" value="CYTOPLASMIC PROTEIN"/>
    <property type="match status" value="1"/>
</dbReference>
<dbReference type="AlphaFoldDB" id="A0A939ENN7"/>